<dbReference type="InterPro" id="IPR035966">
    <property type="entry name" value="PKF_sf"/>
</dbReference>
<dbReference type="AlphaFoldDB" id="A0A1J7HC89"/>
<evidence type="ECO:0000313" key="1">
    <source>
        <dbReference type="EMBL" id="OIW10440.1"/>
    </source>
</evidence>
<sequence>MGSAVVSMAEGAGQDLLQKNNATNASGNTILGNIGVYIQQEVSHNLFIVPKIIQMV</sequence>
<protein>
    <submittedName>
        <fullName evidence="1">Uncharacterized protein</fullName>
    </submittedName>
</protein>
<name>A0A1J7HC89_LUPAN</name>
<dbReference type="EMBL" id="CM007366">
    <property type="protein sequence ID" value="OIW10440.1"/>
    <property type="molecule type" value="Genomic_DNA"/>
</dbReference>
<dbReference type="Proteomes" id="UP000188354">
    <property type="component" value="Chromosome LG06"/>
</dbReference>
<dbReference type="GO" id="GO:0003872">
    <property type="term" value="F:6-phosphofructokinase activity"/>
    <property type="evidence" value="ECO:0007669"/>
    <property type="project" value="InterPro"/>
</dbReference>
<dbReference type="Gene3D" id="3.40.50.460">
    <property type="entry name" value="Phosphofructokinase domain"/>
    <property type="match status" value="1"/>
</dbReference>
<reference evidence="1 2" key="1">
    <citation type="journal article" date="2017" name="Plant Biotechnol. J.">
        <title>A comprehensive draft genome sequence for lupin (Lupinus angustifolius), an emerging health food: insights into plant-microbe interactions and legume evolution.</title>
        <authorList>
            <person name="Hane J.K."/>
            <person name="Ming Y."/>
            <person name="Kamphuis L.G."/>
            <person name="Nelson M.N."/>
            <person name="Garg G."/>
            <person name="Atkins C.A."/>
            <person name="Bayer P.E."/>
            <person name="Bravo A."/>
            <person name="Bringans S."/>
            <person name="Cannon S."/>
            <person name="Edwards D."/>
            <person name="Foley R."/>
            <person name="Gao L.L."/>
            <person name="Harrison M.J."/>
            <person name="Huang W."/>
            <person name="Hurgobin B."/>
            <person name="Li S."/>
            <person name="Liu C.W."/>
            <person name="McGrath A."/>
            <person name="Morahan G."/>
            <person name="Murray J."/>
            <person name="Weller J."/>
            <person name="Jian J."/>
            <person name="Singh K.B."/>
        </authorList>
    </citation>
    <scope>NUCLEOTIDE SEQUENCE [LARGE SCALE GENOMIC DNA]</scope>
    <source>
        <strain evidence="2">cv. Tanjil</strain>
        <tissue evidence="1">Whole plant</tissue>
    </source>
</reference>
<dbReference type="STRING" id="3871.A0A1J7HC89"/>
<dbReference type="Gramene" id="OIW10440">
    <property type="protein sequence ID" value="OIW10440"/>
    <property type="gene ID" value="TanjilG_25000"/>
</dbReference>
<gene>
    <name evidence="1" type="ORF">TanjilG_25000</name>
</gene>
<proteinExistence type="predicted"/>
<organism evidence="1 2">
    <name type="scientific">Lupinus angustifolius</name>
    <name type="common">Narrow-leaved blue lupine</name>
    <dbReference type="NCBI Taxonomy" id="3871"/>
    <lineage>
        <taxon>Eukaryota</taxon>
        <taxon>Viridiplantae</taxon>
        <taxon>Streptophyta</taxon>
        <taxon>Embryophyta</taxon>
        <taxon>Tracheophyta</taxon>
        <taxon>Spermatophyta</taxon>
        <taxon>Magnoliopsida</taxon>
        <taxon>eudicotyledons</taxon>
        <taxon>Gunneridae</taxon>
        <taxon>Pentapetalae</taxon>
        <taxon>rosids</taxon>
        <taxon>fabids</taxon>
        <taxon>Fabales</taxon>
        <taxon>Fabaceae</taxon>
        <taxon>Papilionoideae</taxon>
        <taxon>50 kb inversion clade</taxon>
        <taxon>genistoids sensu lato</taxon>
        <taxon>core genistoids</taxon>
        <taxon>Genisteae</taxon>
        <taxon>Lupinus</taxon>
    </lineage>
</organism>
<evidence type="ECO:0000313" key="2">
    <source>
        <dbReference type="Proteomes" id="UP000188354"/>
    </source>
</evidence>
<keyword evidence="2" id="KW-1185">Reference proteome</keyword>
<accession>A0A1J7HC89</accession>